<organism evidence="1">
    <name type="scientific">Tanacetum cinerariifolium</name>
    <name type="common">Dalmatian daisy</name>
    <name type="synonym">Chrysanthemum cinerariifolium</name>
    <dbReference type="NCBI Taxonomy" id="118510"/>
    <lineage>
        <taxon>Eukaryota</taxon>
        <taxon>Viridiplantae</taxon>
        <taxon>Streptophyta</taxon>
        <taxon>Embryophyta</taxon>
        <taxon>Tracheophyta</taxon>
        <taxon>Spermatophyta</taxon>
        <taxon>Magnoliopsida</taxon>
        <taxon>eudicotyledons</taxon>
        <taxon>Gunneridae</taxon>
        <taxon>Pentapetalae</taxon>
        <taxon>asterids</taxon>
        <taxon>campanulids</taxon>
        <taxon>Asterales</taxon>
        <taxon>Asteraceae</taxon>
        <taxon>Asteroideae</taxon>
        <taxon>Anthemideae</taxon>
        <taxon>Anthemidinae</taxon>
        <taxon>Tanacetum</taxon>
    </lineage>
</organism>
<accession>A0A699RCD2</accession>
<comment type="caution">
    <text evidence="1">The sequence shown here is derived from an EMBL/GenBank/DDBJ whole genome shotgun (WGS) entry which is preliminary data.</text>
</comment>
<dbReference type="EMBL" id="BKCJ011093178">
    <property type="protein sequence ID" value="GFC84150.1"/>
    <property type="molecule type" value="Genomic_DNA"/>
</dbReference>
<name>A0A699RCD2_TANCI</name>
<gene>
    <name evidence="1" type="ORF">Tci_856120</name>
</gene>
<evidence type="ECO:0000313" key="1">
    <source>
        <dbReference type="EMBL" id="GFC84150.1"/>
    </source>
</evidence>
<dbReference type="AlphaFoldDB" id="A0A699RCD2"/>
<reference evidence="1" key="1">
    <citation type="journal article" date="2019" name="Sci. Rep.">
        <title>Draft genome of Tanacetum cinerariifolium, the natural source of mosquito coil.</title>
        <authorList>
            <person name="Yamashiro T."/>
            <person name="Shiraishi A."/>
            <person name="Satake H."/>
            <person name="Nakayama K."/>
        </authorList>
    </citation>
    <scope>NUCLEOTIDE SEQUENCE</scope>
</reference>
<proteinExistence type="predicted"/>
<protein>
    <submittedName>
        <fullName evidence="1">Uncharacterized protein</fullName>
    </submittedName>
</protein>
<sequence length="88" mass="9437">MAKIYYEEVKRTKQEKPGDVVGKGSGTASLKRPQAVADVIAEIGDSLDGTQGRIAQDDIKVEGSNSVWTTDNNGEEYTSSSDGFNVII</sequence>